<sequence length="381" mass="42268">MTSSVILDIIETIMSMMLSVLLHLLSIALEIMDLFTTNLFHFISSRFMLSPSSVFEPRDSAVVIVGGQHELGRTIALHLSELGYTIFSLSSSHQHPTSDHGPQSSSLSTANLVYEWHKKKERSPSMPWGVIAPIVLDTQSGPERYRAAETVQAYCMNNSLHLSAVVFLATDDLSVSLNDDTCQTISPYASKSPWNSNRAQASIWADAAAQTFKDPIIITQDYVEMLAEAAGRVILVVPSILSGLSPYQETSPVVTSYLRRHLAPFGVRISSLVADRREPPENNATPAPRRSQAKTSPSYSYSEEHTLSPYLIRRLGMRVYKAIRKCAVSQELIAGSLERIISSRYPKHHYAIGMYSRLCAVHDGILDIMDLFIQLLAPTDE</sequence>
<feature type="region of interest" description="Disordered" evidence="1">
    <location>
        <begin position="276"/>
        <end position="300"/>
    </location>
</feature>
<feature type="transmembrane region" description="Helical" evidence="2">
    <location>
        <begin position="20"/>
        <end position="43"/>
    </location>
</feature>
<accession>A0ABP1DAY5</accession>
<evidence type="ECO:0000313" key="3">
    <source>
        <dbReference type="EMBL" id="CAL1704995.1"/>
    </source>
</evidence>
<evidence type="ECO:0000313" key="4">
    <source>
        <dbReference type="Proteomes" id="UP001497453"/>
    </source>
</evidence>
<reference evidence="4" key="1">
    <citation type="submission" date="2024-04" db="EMBL/GenBank/DDBJ databases">
        <authorList>
            <person name="Shaw F."/>
            <person name="Minotto A."/>
        </authorList>
    </citation>
    <scope>NUCLEOTIDE SEQUENCE [LARGE SCALE GENOMIC DNA]</scope>
</reference>
<keyword evidence="2" id="KW-0472">Membrane</keyword>
<name>A0ABP1DAY5_9APHY</name>
<gene>
    <name evidence="3" type="ORF">GFSPODELE1_LOCUS5229</name>
</gene>
<proteinExistence type="predicted"/>
<evidence type="ECO:0000256" key="1">
    <source>
        <dbReference type="SAM" id="MobiDB-lite"/>
    </source>
</evidence>
<keyword evidence="2" id="KW-1133">Transmembrane helix</keyword>
<protein>
    <submittedName>
        <fullName evidence="3">Uncharacterized protein</fullName>
    </submittedName>
</protein>
<evidence type="ECO:0000256" key="2">
    <source>
        <dbReference type="SAM" id="Phobius"/>
    </source>
</evidence>
<dbReference type="Proteomes" id="UP001497453">
    <property type="component" value="Chromosome 3"/>
</dbReference>
<dbReference type="EMBL" id="OZ037946">
    <property type="protein sequence ID" value="CAL1704995.1"/>
    <property type="molecule type" value="Genomic_DNA"/>
</dbReference>
<keyword evidence="4" id="KW-1185">Reference proteome</keyword>
<keyword evidence="2" id="KW-0812">Transmembrane</keyword>
<organism evidence="3 4">
    <name type="scientific">Somion occarium</name>
    <dbReference type="NCBI Taxonomy" id="3059160"/>
    <lineage>
        <taxon>Eukaryota</taxon>
        <taxon>Fungi</taxon>
        <taxon>Dikarya</taxon>
        <taxon>Basidiomycota</taxon>
        <taxon>Agaricomycotina</taxon>
        <taxon>Agaricomycetes</taxon>
        <taxon>Polyporales</taxon>
        <taxon>Cerrenaceae</taxon>
        <taxon>Somion</taxon>
    </lineage>
</organism>